<organism evidence="1 2">
    <name type="scientific">Psychroflexus salis</name>
    <dbReference type="NCBI Taxonomy" id="1526574"/>
    <lineage>
        <taxon>Bacteria</taxon>
        <taxon>Pseudomonadati</taxon>
        <taxon>Bacteroidota</taxon>
        <taxon>Flavobacteriia</taxon>
        <taxon>Flavobacteriales</taxon>
        <taxon>Flavobacteriaceae</taxon>
        <taxon>Psychroflexus</taxon>
    </lineage>
</organism>
<name>A0A916ZRQ2_9FLAO</name>
<dbReference type="RefSeq" id="WP_188405541.1">
    <property type="nucleotide sequence ID" value="NZ_BMGL01000004.1"/>
</dbReference>
<comment type="caution">
    <text evidence="1">The sequence shown here is derived from an EMBL/GenBank/DDBJ whole genome shotgun (WGS) entry which is preliminary data.</text>
</comment>
<accession>A0A916ZRQ2</accession>
<gene>
    <name evidence="1" type="ORF">GCM10010831_08270</name>
</gene>
<proteinExistence type="predicted"/>
<reference evidence="1 2" key="1">
    <citation type="journal article" date="2014" name="Int. J. Syst. Evol. Microbiol.">
        <title>Complete genome sequence of Corynebacterium casei LMG S-19264T (=DSM 44701T), isolated from a smear-ripened cheese.</title>
        <authorList>
            <consortium name="US DOE Joint Genome Institute (JGI-PGF)"/>
            <person name="Walter F."/>
            <person name="Albersmeier A."/>
            <person name="Kalinowski J."/>
            <person name="Ruckert C."/>
        </authorList>
    </citation>
    <scope>NUCLEOTIDE SEQUENCE [LARGE SCALE GENOMIC DNA]</scope>
    <source>
        <strain evidence="1 2">CGMCC 1.12925</strain>
    </source>
</reference>
<protein>
    <submittedName>
        <fullName evidence="1">Uncharacterized protein</fullName>
    </submittedName>
</protein>
<sequence>MNRTTEKVQVILDQIKNKELYKNYFTLVTIEYKWTDFKEHNQSISKWFQKLSNSMAKTGGIMNREWFKRIDNGFYKFEIEEQLLRLWIALESKEKISKTDLVTRIRKIKPLPISYEVGIQDWDMLEKNFGELFNNRTGIEVFGNIKRNDYFKLVYELG</sequence>
<dbReference type="EMBL" id="BMGL01000004">
    <property type="protein sequence ID" value="GGE09051.1"/>
    <property type="molecule type" value="Genomic_DNA"/>
</dbReference>
<dbReference type="AlphaFoldDB" id="A0A916ZRQ2"/>
<evidence type="ECO:0000313" key="1">
    <source>
        <dbReference type="EMBL" id="GGE09051.1"/>
    </source>
</evidence>
<dbReference type="Proteomes" id="UP000599688">
    <property type="component" value="Unassembled WGS sequence"/>
</dbReference>
<keyword evidence="2" id="KW-1185">Reference proteome</keyword>
<evidence type="ECO:0000313" key="2">
    <source>
        <dbReference type="Proteomes" id="UP000599688"/>
    </source>
</evidence>